<reference evidence="2 3" key="1">
    <citation type="submission" date="2019-11" db="EMBL/GenBank/DDBJ databases">
        <title>Type strains purchased from KCTC, JCM and DSMZ.</title>
        <authorList>
            <person name="Lu H."/>
        </authorList>
    </citation>
    <scope>NUCLEOTIDE SEQUENCE [LARGE SCALE GENOMIC DNA]</scope>
    <source>
        <strain evidence="2 3">KCTC 22382</strain>
    </source>
</reference>
<organism evidence="2 3">
    <name type="scientific">Duganella radicis</name>
    <dbReference type="NCBI Taxonomy" id="551988"/>
    <lineage>
        <taxon>Bacteria</taxon>
        <taxon>Pseudomonadati</taxon>
        <taxon>Pseudomonadota</taxon>
        <taxon>Betaproteobacteria</taxon>
        <taxon>Burkholderiales</taxon>
        <taxon>Oxalobacteraceae</taxon>
        <taxon>Telluria group</taxon>
        <taxon>Duganella</taxon>
    </lineage>
</organism>
<feature type="transmembrane region" description="Helical" evidence="1">
    <location>
        <begin position="45"/>
        <end position="70"/>
    </location>
</feature>
<sequence length="302" mass="31669">MTSGSLIGIAAILIVFAGPLSLALAGRSPASGASPASARIKPWELTLMSVLMYAVAFNLTFFIQELFLVLPKAFTPGLRPTLFHNNHSWEGANPLASLFQGSGALATLLSGGLCAMLLGRGVGRSAAQRLFLFWMAYSGVFMALPQIVIGALSDQSDIGMAMAYFGLGTTSKTLAAQAALALIPLAAARLGRLLLDQCGGPALAASATERQRFVFGSATLPALLALPLIVLFRIPREWIEVLLVPVVVSVVGVVWIQAGAWRSSGKAVGKRAVVGSLAAPLVAVLSLLLVFQLLLRPGIRFY</sequence>
<keyword evidence="3" id="KW-1185">Reference proteome</keyword>
<dbReference type="RefSeq" id="WP_155464149.1">
    <property type="nucleotide sequence ID" value="NZ_WNKY01000012.1"/>
</dbReference>
<keyword evidence="1" id="KW-1133">Transmembrane helix</keyword>
<name>A0A6L6PHY5_9BURK</name>
<keyword evidence="1" id="KW-0472">Membrane</keyword>
<feature type="transmembrane region" description="Helical" evidence="1">
    <location>
        <begin position="272"/>
        <end position="295"/>
    </location>
</feature>
<proteinExistence type="predicted"/>
<evidence type="ECO:0000313" key="3">
    <source>
        <dbReference type="Proteomes" id="UP000475582"/>
    </source>
</evidence>
<feature type="transmembrane region" description="Helical" evidence="1">
    <location>
        <begin position="130"/>
        <end position="153"/>
    </location>
</feature>
<feature type="transmembrane region" description="Helical" evidence="1">
    <location>
        <begin position="98"/>
        <end position="118"/>
    </location>
</feature>
<feature type="transmembrane region" description="Helical" evidence="1">
    <location>
        <begin position="238"/>
        <end position="260"/>
    </location>
</feature>
<accession>A0A6L6PHY5</accession>
<evidence type="ECO:0000256" key="1">
    <source>
        <dbReference type="SAM" id="Phobius"/>
    </source>
</evidence>
<comment type="caution">
    <text evidence="2">The sequence shown here is derived from an EMBL/GenBank/DDBJ whole genome shotgun (WGS) entry which is preliminary data.</text>
</comment>
<gene>
    <name evidence="2" type="ORF">GM676_13660</name>
</gene>
<dbReference type="Proteomes" id="UP000475582">
    <property type="component" value="Unassembled WGS sequence"/>
</dbReference>
<dbReference type="OrthoDB" id="7452072at2"/>
<feature type="transmembrane region" description="Helical" evidence="1">
    <location>
        <begin position="6"/>
        <end position="25"/>
    </location>
</feature>
<protein>
    <submittedName>
        <fullName evidence="2">Uncharacterized protein</fullName>
    </submittedName>
</protein>
<evidence type="ECO:0000313" key="2">
    <source>
        <dbReference type="EMBL" id="MTV38624.1"/>
    </source>
</evidence>
<keyword evidence="1" id="KW-0812">Transmembrane</keyword>
<dbReference type="EMBL" id="WNKY01000012">
    <property type="protein sequence ID" value="MTV38624.1"/>
    <property type="molecule type" value="Genomic_DNA"/>
</dbReference>
<dbReference type="AlphaFoldDB" id="A0A6L6PHY5"/>
<feature type="transmembrane region" description="Helical" evidence="1">
    <location>
        <begin position="173"/>
        <end position="192"/>
    </location>
</feature>
<feature type="transmembrane region" description="Helical" evidence="1">
    <location>
        <begin position="213"/>
        <end position="232"/>
    </location>
</feature>